<dbReference type="EMBL" id="OUUW01000004">
    <property type="protein sequence ID" value="SPP79445.1"/>
    <property type="molecule type" value="Genomic_DNA"/>
</dbReference>
<reference evidence="2" key="1">
    <citation type="submission" date="2018-01" db="EMBL/GenBank/DDBJ databases">
        <authorList>
            <person name="Alioto T."/>
            <person name="Alioto T."/>
        </authorList>
    </citation>
    <scope>NUCLEOTIDE SEQUENCE [LARGE SCALE GENOMIC DNA]</scope>
</reference>
<protein>
    <submittedName>
        <fullName evidence="1">Uncharacterized protein</fullName>
    </submittedName>
</protein>
<dbReference type="Proteomes" id="UP000268350">
    <property type="component" value="Unassembled WGS sequence"/>
</dbReference>
<evidence type="ECO:0000313" key="2">
    <source>
        <dbReference type="Proteomes" id="UP000268350"/>
    </source>
</evidence>
<gene>
    <name evidence="1" type="ORF">DGUA_6G012291</name>
</gene>
<name>A0A3B0JBN1_DROGU</name>
<proteinExistence type="predicted"/>
<evidence type="ECO:0000313" key="1">
    <source>
        <dbReference type="EMBL" id="SPP79445.1"/>
    </source>
</evidence>
<sequence length="75" mass="8798">MLNGVAGDVVIIFMAKVFHLLCDSNKPEIDIILPQSMYFDKQMFIFKIRNYVLWNNRICAMLVNFSSPFHSNNRK</sequence>
<keyword evidence="2" id="KW-1185">Reference proteome</keyword>
<dbReference type="AlphaFoldDB" id="A0A3B0JBN1"/>
<organism evidence="1 2">
    <name type="scientific">Drosophila guanche</name>
    <name type="common">Fruit fly</name>
    <dbReference type="NCBI Taxonomy" id="7266"/>
    <lineage>
        <taxon>Eukaryota</taxon>
        <taxon>Metazoa</taxon>
        <taxon>Ecdysozoa</taxon>
        <taxon>Arthropoda</taxon>
        <taxon>Hexapoda</taxon>
        <taxon>Insecta</taxon>
        <taxon>Pterygota</taxon>
        <taxon>Neoptera</taxon>
        <taxon>Endopterygota</taxon>
        <taxon>Diptera</taxon>
        <taxon>Brachycera</taxon>
        <taxon>Muscomorpha</taxon>
        <taxon>Ephydroidea</taxon>
        <taxon>Drosophilidae</taxon>
        <taxon>Drosophila</taxon>
        <taxon>Sophophora</taxon>
    </lineage>
</organism>
<accession>A0A3B0JBN1</accession>